<proteinExistence type="predicted"/>
<keyword evidence="3" id="KW-1185">Reference proteome</keyword>
<organism evidence="2 3">
    <name type="scientific">Salinibacillus aidingensis</name>
    <dbReference type="NCBI Taxonomy" id="237684"/>
    <lineage>
        <taxon>Bacteria</taxon>
        <taxon>Bacillati</taxon>
        <taxon>Bacillota</taxon>
        <taxon>Bacilli</taxon>
        <taxon>Bacillales</taxon>
        <taxon>Bacillaceae</taxon>
        <taxon>Salinibacillus</taxon>
    </lineage>
</organism>
<keyword evidence="1" id="KW-0812">Transmembrane</keyword>
<keyword evidence="1" id="KW-1133">Transmembrane helix</keyword>
<keyword evidence="1" id="KW-0472">Membrane</keyword>
<reference evidence="2 3" key="1">
    <citation type="journal article" date="2019" name="Int. J. Syst. Evol. Microbiol.">
        <title>The Global Catalogue of Microorganisms (GCM) 10K type strain sequencing project: providing services to taxonomists for standard genome sequencing and annotation.</title>
        <authorList>
            <consortium name="The Broad Institute Genomics Platform"/>
            <consortium name="The Broad Institute Genome Sequencing Center for Infectious Disease"/>
            <person name="Wu L."/>
            <person name="Ma J."/>
        </authorList>
    </citation>
    <scope>NUCLEOTIDE SEQUENCE [LARGE SCALE GENOMIC DNA]</scope>
    <source>
        <strain evidence="2 3">JCM 12389</strain>
    </source>
</reference>
<feature type="transmembrane region" description="Helical" evidence="1">
    <location>
        <begin position="38"/>
        <end position="55"/>
    </location>
</feature>
<accession>A0ABN1B3L4</accession>
<dbReference type="EMBL" id="BAAADO010000003">
    <property type="protein sequence ID" value="GAA0489564.1"/>
    <property type="molecule type" value="Genomic_DNA"/>
</dbReference>
<feature type="transmembrane region" description="Helical" evidence="1">
    <location>
        <begin position="7"/>
        <end position="26"/>
    </location>
</feature>
<evidence type="ECO:0000256" key="1">
    <source>
        <dbReference type="SAM" id="Phobius"/>
    </source>
</evidence>
<gene>
    <name evidence="2" type="ORF">GCM10008986_14260</name>
</gene>
<name>A0ABN1B3L4_9BACI</name>
<protein>
    <submittedName>
        <fullName evidence="2">Uncharacterized protein</fullName>
    </submittedName>
</protein>
<sequence length="57" mass="6490">MANSLTSFFYGITGVLIGIMLAKIVHHKEINWDTIGNFFAIVLVLFLFKLGLKLYKE</sequence>
<evidence type="ECO:0000313" key="3">
    <source>
        <dbReference type="Proteomes" id="UP001500880"/>
    </source>
</evidence>
<comment type="caution">
    <text evidence="2">The sequence shown here is derived from an EMBL/GenBank/DDBJ whole genome shotgun (WGS) entry which is preliminary data.</text>
</comment>
<dbReference type="Proteomes" id="UP001500880">
    <property type="component" value="Unassembled WGS sequence"/>
</dbReference>
<dbReference type="RefSeq" id="WP_343839216.1">
    <property type="nucleotide sequence ID" value="NZ_BAAADO010000003.1"/>
</dbReference>
<evidence type="ECO:0000313" key="2">
    <source>
        <dbReference type="EMBL" id="GAA0489564.1"/>
    </source>
</evidence>